<dbReference type="PROSITE" id="PS50850">
    <property type="entry name" value="MFS"/>
    <property type="match status" value="1"/>
</dbReference>
<keyword evidence="6 8" id="KW-1133">Transmembrane helix</keyword>
<evidence type="ECO:0000256" key="5">
    <source>
        <dbReference type="ARBA" id="ARBA00022692"/>
    </source>
</evidence>
<protein>
    <recommendedName>
        <fullName evidence="8">Bcr/CflA family efflux transporter</fullName>
    </recommendedName>
</protein>
<evidence type="ECO:0000256" key="8">
    <source>
        <dbReference type="RuleBase" id="RU365088"/>
    </source>
</evidence>
<evidence type="ECO:0000256" key="7">
    <source>
        <dbReference type="ARBA" id="ARBA00023136"/>
    </source>
</evidence>
<keyword evidence="8" id="KW-0997">Cell inner membrane</keyword>
<evidence type="ECO:0000256" key="3">
    <source>
        <dbReference type="ARBA" id="ARBA00022448"/>
    </source>
</evidence>
<dbReference type="InterPro" id="IPR020846">
    <property type="entry name" value="MFS_dom"/>
</dbReference>
<feature type="transmembrane region" description="Helical" evidence="8">
    <location>
        <begin position="251"/>
        <end position="272"/>
    </location>
</feature>
<feature type="transmembrane region" description="Helical" evidence="8">
    <location>
        <begin position="56"/>
        <end position="75"/>
    </location>
</feature>
<dbReference type="PANTHER" id="PTHR23502">
    <property type="entry name" value="MAJOR FACILITATOR SUPERFAMILY"/>
    <property type="match status" value="1"/>
</dbReference>
<organism evidence="10 11">
    <name type="scientific">Shewanella electrodiphila</name>
    <dbReference type="NCBI Taxonomy" id="934143"/>
    <lineage>
        <taxon>Bacteria</taxon>
        <taxon>Pseudomonadati</taxon>
        <taxon>Pseudomonadota</taxon>
        <taxon>Gammaproteobacteria</taxon>
        <taxon>Alteromonadales</taxon>
        <taxon>Shewanellaceae</taxon>
        <taxon>Shewanella</taxon>
    </lineage>
</organism>
<feature type="transmembrane region" description="Helical" evidence="8">
    <location>
        <begin position="353"/>
        <end position="370"/>
    </location>
</feature>
<dbReference type="NCBIfam" id="NF008270">
    <property type="entry name" value="PRK11043.1"/>
    <property type="match status" value="1"/>
</dbReference>
<accession>A0ABT0KQ77</accession>
<name>A0ABT0KQ77_9GAMM</name>
<evidence type="ECO:0000313" key="10">
    <source>
        <dbReference type="EMBL" id="MCL1046011.1"/>
    </source>
</evidence>
<dbReference type="SUPFAM" id="SSF103473">
    <property type="entry name" value="MFS general substrate transporter"/>
    <property type="match status" value="1"/>
</dbReference>
<feature type="transmembrane region" description="Helical" evidence="8">
    <location>
        <begin position="16"/>
        <end position="36"/>
    </location>
</feature>
<feature type="transmembrane region" description="Helical" evidence="8">
    <location>
        <begin position="311"/>
        <end position="332"/>
    </location>
</feature>
<dbReference type="EMBL" id="JAKIKU010000005">
    <property type="protein sequence ID" value="MCL1046011.1"/>
    <property type="molecule type" value="Genomic_DNA"/>
</dbReference>
<dbReference type="Gene3D" id="1.20.1720.10">
    <property type="entry name" value="Multidrug resistance protein D"/>
    <property type="match status" value="1"/>
</dbReference>
<keyword evidence="3 8" id="KW-0813">Transport</keyword>
<feature type="transmembrane region" description="Helical" evidence="8">
    <location>
        <begin position="376"/>
        <end position="394"/>
    </location>
</feature>
<feature type="transmembrane region" description="Helical" evidence="8">
    <location>
        <begin position="146"/>
        <end position="169"/>
    </location>
</feature>
<evidence type="ECO:0000256" key="4">
    <source>
        <dbReference type="ARBA" id="ARBA00022475"/>
    </source>
</evidence>
<evidence type="ECO:0000313" key="11">
    <source>
        <dbReference type="Proteomes" id="UP001202134"/>
    </source>
</evidence>
<dbReference type="PANTHER" id="PTHR23502:SF162">
    <property type="entry name" value="INNER MEMBRANE TRANSPORT PROTEIN YDHC"/>
    <property type="match status" value="1"/>
</dbReference>
<dbReference type="InterPro" id="IPR004812">
    <property type="entry name" value="Efflux_drug-R_Bcr/CmlA"/>
</dbReference>
<gene>
    <name evidence="10" type="ORF">L2737_11805</name>
</gene>
<feature type="transmembrane region" description="Helical" evidence="8">
    <location>
        <begin position="217"/>
        <end position="239"/>
    </location>
</feature>
<dbReference type="Proteomes" id="UP001202134">
    <property type="component" value="Unassembled WGS sequence"/>
</dbReference>
<reference evidence="10 11" key="1">
    <citation type="submission" date="2022-01" db="EMBL/GenBank/DDBJ databases">
        <title>Whole genome-based taxonomy of the Shewanellaceae.</title>
        <authorList>
            <person name="Martin-Rodriguez A.J."/>
        </authorList>
    </citation>
    <scope>NUCLEOTIDE SEQUENCE [LARGE SCALE GENOMIC DNA]</scope>
    <source>
        <strain evidence="10 11">DSM 24955</strain>
    </source>
</reference>
<dbReference type="RefSeq" id="WP_248955827.1">
    <property type="nucleotide sequence ID" value="NZ_JAKIKU010000005.1"/>
</dbReference>
<dbReference type="Pfam" id="PF07690">
    <property type="entry name" value="MFS_1"/>
    <property type="match status" value="1"/>
</dbReference>
<feature type="domain" description="Major facilitator superfamily (MFS) profile" evidence="9">
    <location>
        <begin position="21"/>
        <end position="399"/>
    </location>
</feature>
<keyword evidence="4" id="KW-1003">Cell membrane</keyword>
<evidence type="ECO:0000256" key="1">
    <source>
        <dbReference type="ARBA" id="ARBA00004651"/>
    </source>
</evidence>
<evidence type="ECO:0000256" key="2">
    <source>
        <dbReference type="ARBA" id="ARBA00006236"/>
    </source>
</evidence>
<dbReference type="CDD" id="cd17320">
    <property type="entry name" value="MFS_MdfA_MDR_like"/>
    <property type="match status" value="1"/>
</dbReference>
<comment type="similarity">
    <text evidence="2 8">Belongs to the major facilitator superfamily. Bcr/CmlA family.</text>
</comment>
<dbReference type="NCBIfam" id="TIGR00710">
    <property type="entry name" value="efflux_Bcr_CflA"/>
    <property type="match status" value="1"/>
</dbReference>
<feature type="transmembrane region" description="Helical" evidence="8">
    <location>
        <begin position="284"/>
        <end position="305"/>
    </location>
</feature>
<comment type="caution">
    <text evidence="10">The sequence shown here is derived from an EMBL/GenBank/DDBJ whole genome shotgun (WGS) entry which is preliminary data.</text>
</comment>
<keyword evidence="11" id="KW-1185">Reference proteome</keyword>
<keyword evidence="5 8" id="KW-0812">Transmembrane</keyword>
<proteinExistence type="inferred from homology"/>
<evidence type="ECO:0000256" key="6">
    <source>
        <dbReference type="ARBA" id="ARBA00022989"/>
    </source>
</evidence>
<evidence type="ECO:0000259" key="9">
    <source>
        <dbReference type="PROSITE" id="PS50850"/>
    </source>
</evidence>
<dbReference type="InterPro" id="IPR011701">
    <property type="entry name" value="MFS"/>
</dbReference>
<feature type="transmembrane region" description="Helical" evidence="8">
    <location>
        <begin position="175"/>
        <end position="196"/>
    </location>
</feature>
<keyword evidence="7 8" id="KW-0472">Membrane</keyword>
<sequence length="425" mass="45384">MNNASSITTNSKSANLQYFILLGYLALLSMLGFIATDMYLPAFQNIADSFSTSLNNVAFSLTTFLAGLALGQLLYGPLVEKVGKQKALIIGLALFAAASGTIVASESIVMLNIARFFQALGACSAGVIWQAIVVEKYDAEKAQKIFSNIMPLVALSPAVAPLIGASIVSNFGWRAVFITLVIIALLLIVLTKWLVAAETKQAEVQESISYKSILKNTHYLGNVVIFGACSAAFFSYLTVWPSVMIKYGYEAQAIGLSFIPQTIMFIVGGYMSKVLVKKLGAPTALKYVLALFFVCVAAIAIVTLVMKIESIYPLLIAFSILAAGNGAIYPIVVNNALQQFSKNATKAAGLQNFIQIGMAFGASSIVALLAQYAEMTIGLGVSLSAVGVYLGYLLSKHDNWTSVKQCFVKPDPARISAYADKNSAE</sequence>
<feature type="transmembrane region" description="Helical" evidence="8">
    <location>
        <begin position="116"/>
        <end position="134"/>
    </location>
</feature>
<dbReference type="InterPro" id="IPR036259">
    <property type="entry name" value="MFS_trans_sf"/>
</dbReference>
<feature type="transmembrane region" description="Helical" evidence="8">
    <location>
        <begin position="87"/>
        <end position="110"/>
    </location>
</feature>
<comment type="subcellular location">
    <subcellularLocation>
        <location evidence="8">Cell inner membrane</location>
        <topology evidence="8">Multi-pass membrane protein</topology>
    </subcellularLocation>
    <subcellularLocation>
        <location evidence="1">Cell membrane</location>
        <topology evidence="1">Multi-pass membrane protein</topology>
    </subcellularLocation>
</comment>